<feature type="coiled-coil region" evidence="1">
    <location>
        <begin position="942"/>
        <end position="976"/>
    </location>
</feature>
<dbReference type="Proteomes" id="UP000039865">
    <property type="component" value="Unassembled WGS sequence"/>
</dbReference>
<dbReference type="InParanoid" id="A0A078AGP4"/>
<protein>
    <submittedName>
        <fullName evidence="3">Uncharacterized protein</fullName>
    </submittedName>
</protein>
<sequence>MQQQMSKSKPGSQAGLSSKFGANTRSGMANAAGAVRALHPEDDWELTGNPTNYLDQLPQPFRFVNQCLDLMIMKPVFNRITQIEEHKKTPEYEGFLREIQATGFLDQEGITQMSQSAIPVGPGGVLDKDGYQFISNKVIIGDKYGQVILFDASRKMILDKKQLWGGVDPTTNQQTHPRRIQHISNCSITWLDTKLTYVSVIARGSPFVRILVFKHNENKLIHLYNINVSPALANPDNLEMNPDQSYFDLPCETKLSMDNQFLTVTKFNGEVKLIKMPAVINPLRDDDVAQPPPQAAPTGKGSVQPPVQNLNNIPSSATLEEKTNIKTDIDSIPLQTLELAQVLIAKIEARKESRFKDPFLLKQYPEGATEEQMAQLDIQNSTQPLQITHNQPVQQFKYLLGNMADRQKDPDGGDAGVVCKRSKIYPIVHFIRTKYCNKPINSIGENQGATAKQVKEYFITTGLVIAYQGLFDVQVYNIQRASKEKVHPDYTMEYFNKLIMQRKLNAKKKVEKNLASLIKTVRQKEDAAQQQKTQQQLLEQEMALLKESMSKSVKSFKMPYQITCVAFQAAENNFQVLAVGLVDGAILLIDMVLGLERKFLEKHPAEISALAFWDDKVLISGSIDGRVNINDLEEEFQQQQQAAVHNPTEPPQKINKCQNCQDRRIPVARAMTCDYGIGAVVDIEGNCRFYDLIRFRKMAKVSSFNSRDSDARFVQNKCKWRMVPHIAMEMTTDVFLAVTQPPEVHDDSQKPHLKTEKDILVDKKYSDVKENLRSLNYILNLEADELPFQLQKSTLCIFRFEDVIFNLYPHMASMKRKGMTVKEIFIKNDPAKDSMIGLTHTSLPQNLTAGNIGGQLDITSHKSHFDNSKKNIPAKSVMSGHSTKKSGEMMLSVNFNLGNNTSDSQPAQQQYDIPTLKRLNPELYKEYAKSQRQVMDPAFLSVKNLKERYSYHEMRLQRIQKRTEEVAKELELKNEEQIMKTRKKNIKGANGGGDAAN</sequence>
<evidence type="ECO:0000256" key="2">
    <source>
        <dbReference type="SAM" id="MobiDB-lite"/>
    </source>
</evidence>
<feature type="coiled-coil region" evidence="1">
    <location>
        <begin position="500"/>
        <end position="548"/>
    </location>
</feature>
<dbReference type="OrthoDB" id="311805at2759"/>
<keyword evidence="4" id="KW-1185">Reference proteome</keyword>
<organism evidence="3 4">
    <name type="scientific">Stylonychia lemnae</name>
    <name type="common">Ciliate</name>
    <dbReference type="NCBI Taxonomy" id="5949"/>
    <lineage>
        <taxon>Eukaryota</taxon>
        <taxon>Sar</taxon>
        <taxon>Alveolata</taxon>
        <taxon>Ciliophora</taxon>
        <taxon>Intramacronucleata</taxon>
        <taxon>Spirotrichea</taxon>
        <taxon>Stichotrichia</taxon>
        <taxon>Sporadotrichida</taxon>
        <taxon>Oxytrichidae</taxon>
        <taxon>Stylonychinae</taxon>
        <taxon>Stylonychia</taxon>
    </lineage>
</organism>
<feature type="region of interest" description="Disordered" evidence="2">
    <location>
        <begin position="1"/>
        <end position="23"/>
    </location>
</feature>
<dbReference type="EMBL" id="CCKQ01009510">
    <property type="protein sequence ID" value="CDW81006.1"/>
    <property type="molecule type" value="Genomic_DNA"/>
</dbReference>
<dbReference type="SUPFAM" id="SSF50978">
    <property type="entry name" value="WD40 repeat-like"/>
    <property type="match status" value="1"/>
</dbReference>
<feature type="region of interest" description="Disordered" evidence="2">
    <location>
        <begin position="284"/>
        <end position="310"/>
    </location>
</feature>
<dbReference type="Gene3D" id="2.130.10.10">
    <property type="entry name" value="YVTN repeat-like/Quinoprotein amine dehydrogenase"/>
    <property type="match status" value="1"/>
</dbReference>
<evidence type="ECO:0000256" key="1">
    <source>
        <dbReference type="SAM" id="Coils"/>
    </source>
</evidence>
<dbReference type="InterPro" id="IPR036322">
    <property type="entry name" value="WD40_repeat_dom_sf"/>
</dbReference>
<gene>
    <name evidence="3" type="primary">Contig17213.g18332</name>
    <name evidence="3" type="ORF">STYLEM_10012</name>
</gene>
<dbReference type="AlphaFoldDB" id="A0A078AGP4"/>
<evidence type="ECO:0000313" key="4">
    <source>
        <dbReference type="Proteomes" id="UP000039865"/>
    </source>
</evidence>
<dbReference type="InterPro" id="IPR015943">
    <property type="entry name" value="WD40/YVTN_repeat-like_dom_sf"/>
</dbReference>
<keyword evidence="1" id="KW-0175">Coiled coil</keyword>
<accession>A0A078AGP4</accession>
<name>A0A078AGP4_STYLE</name>
<evidence type="ECO:0000313" key="3">
    <source>
        <dbReference type="EMBL" id="CDW81006.1"/>
    </source>
</evidence>
<proteinExistence type="predicted"/>
<reference evidence="3 4" key="1">
    <citation type="submission" date="2014-06" db="EMBL/GenBank/DDBJ databases">
        <authorList>
            <person name="Swart Estienne"/>
        </authorList>
    </citation>
    <scope>NUCLEOTIDE SEQUENCE [LARGE SCALE GENOMIC DNA]</scope>
    <source>
        <strain evidence="3 4">130c</strain>
    </source>
</reference>
<dbReference type="OMA" id="SPMDISC"/>